<dbReference type="InterPro" id="IPR052028">
    <property type="entry name" value="HipA_Ser/Thr_kinase"/>
</dbReference>
<keyword evidence="3" id="KW-0418">Kinase</keyword>
<name>W9V933_9GAMM</name>
<dbReference type="GO" id="GO:0003677">
    <property type="term" value="F:DNA binding"/>
    <property type="evidence" value="ECO:0007669"/>
    <property type="project" value="UniProtKB-KW"/>
</dbReference>
<keyword evidence="5" id="KW-0238">DNA-binding</keyword>
<dbReference type="EMBL" id="AONB01000002">
    <property type="protein sequence ID" value="EXJ12587.1"/>
    <property type="molecule type" value="Genomic_DNA"/>
</dbReference>
<dbReference type="GO" id="GO:0005829">
    <property type="term" value="C:cytosol"/>
    <property type="evidence" value="ECO:0007669"/>
    <property type="project" value="TreeGrafter"/>
</dbReference>
<evidence type="ECO:0000259" key="4">
    <source>
        <dbReference type="Pfam" id="PF07804"/>
    </source>
</evidence>
<dbReference type="InterPro" id="IPR016869">
    <property type="entry name" value="UCP028135_HipA-like"/>
</dbReference>
<sequence>MELGIEIYYAGQWHEAAVLELLQTDQGRQSAVRLMYQQDYALNWMFRDDLHACSLNLPVELMLNHTSNRWFGFLDDIAPSGASRRFWVNRLGISHLSQGSQDSILLEKCTIAPVGNIRIHNAVPARDKYSLLENRRFEISDAVERQVDFLDYAQEMGAASGGATGAGGEAPKLLLRCSEEDKIWIDTWQDEPSQSDHFYLVKFPRGQMSAIDCDILRAEFHFYHELSLLGINTISVKRMRLIEGSRYPSLWLPRFDVMFEEGQIQRFGLESVYSILEKEAGSFLNHFEVIVKLVEKLSRQQQVIDGNCTFDQQAFVSQWLQRDLLNVIFANSDNHGRNTAFLKTPLGIDLSPIYDFAPMKADPEGIIRTMKWGVPFEQGGEFNWHAITEQLAPIATPSQLMDDLRTLASQLVGLKERLRIRGVSETLLKMPTTGMTSIEQRLRRWGLI</sequence>
<dbReference type="InterPro" id="IPR012893">
    <property type="entry name" value="HipA-like_C"/>
</dbReference>
<gene>
    <name evidence="5" type="ORF">D791_00832</name>
</gene>
<evidence type="ECO:0000256" key="1">
    <source>
        <dbReference type="ARBA" id="ARBA00010164"/>
    </source>
</evidence>
<reference evidence="5 6" key="2">
    <citation type="journal article" date="2015" name="Syst. Appl. Microbiol.">
        <title>Nitrincola nitratireducens sp. nov. isolated from a haloalkaline crater lake.</title>
        <authorList>
            <person name="Singh A."/>
            <person name="Vaidya B."/>
            <person name="Tanuku N.R."/>
            <person name="Pinnaka A.K."/>
        </authorList>
    </citation>
    <scope>NUCLEOTIDE SEQUENCE [LARGE SCALE GENOMIC DNA]</scope>
    <source>
        <strain evidence="5 6">AK23</strain>
    </source>
</reference>
<dbReference type="PANTHER" id="PTHR37419">
    <property type="entry name" value="SERINE/THREONINE-PROTEIN KINASE TOXIN HIPA"/>
    <property type="match status" value="1"/>
</dbReference>
<dbReference type="Pfam" id="PF07804">
    <property type="entry name" value="HipA_C"/>
    <property type="match status" value="1"/>
</dbReference>
<dbReference type="Proteomes" id="UP000019464">
    <property type="component" value="Unassembled WGS sequence"/>
</dbReference>
<evidence type="ECO:0000256" key="3">
    <source>
        <dbReference type="ARBA" id="ARBA00022777"/>
    </source>
</evidence>
<dbReference type="PANTHER" id="PTHR37419:SF8">
    <property type="entry name" value="TOXIN YJJJ"/>
    <property type="match status" value="1"/>
</dbReference>
<protein>
    <submittedName>
        <fullName evidence="5">Putative DNA-binding transcriptional regulator</fullName>
    </submittedName>
</protein>
<reference evidence="6" key="1">
    <citation type="submission" date="2012-11" db="EMBL/GenBank/DDBJ databases">
        <authorList>
            <person name="Singh A."/>
            <person name="Pinnaka A.K."/>
            <person name="Vaidya B."/>
        </authorList>
    </citation>
    <scope>NUCLEOTIDE SEQUENCE [LARGE SCALE GENOMIC DNA]</scope>
    <source>
        <strain evidence="6">AK23</strain>
    </source>
</reference>
<keyword evidence="6" id="KW-1185">Reference proteome</keyword>
<dbReference type="AlphaFoldDB" id="W9V933"/>
<evidence type="ECO:0000313" key="6">
    <source>
        <dbReference type="Proteomes" id="UP000019464"/>
    </source>
</evidence>
<dbReference type="OrthoDB" id="9805913at2"/>
<evidence type="ECO:0000313" key="5">
    <source>
        <dbReference type="EMBL" id="EXJ12587.1"/>
    </source>
</evidence>
<comment type="caution">
    <text evidence="5">The sequence shown here is derived from an EMBL/GenBank/DDBJ whole genome shotgun (WGS) entry which is preliminary data.</text>
</comment>
<dbReference type="GO" id="GO:0004674">
    <property type="term" value="F:protein serine/threonine kinase activity"/>
    <property type="evidence" value="ECO:0007669"/>
    <property type="project" value="TreeGrafter"/>
</dbReference>
<accession>W9V933</accession>
<proteinExistence type="inferred from homology"/>
<evidence type="ECO:0000256" key="2">
    <source>
        <dbReference type="ARBA" id="ARBA00022679"/>
    </source>
</evidence>
<organism evidence="5 6">
    <name type="scientific">Nitrincola nitratireducens</name>
    <dbReference type="NCBI Taxonomy" id="1229521"/>
    <lineage>
        <taxon>Bacteria</taxon>
        <taxon>Pseudomonadati</taxon>
        <taxon>Pseudomonadota</taxon>
        <taxon>Gammaproteobacteria</taxon>
        <taxon>Oceanospirillales</taxon>
        <taxon>Oceanospirillaceae</taxon>
        <taxon>Nitrincola</taxon>
    </lineage>
</organism>
<dbReference type="RefSeq" id="WP_036507977.1">
    <property type="nucleotide sequence ID" value="NZ_AONB01000002.1"/>
</dbReference>
<dbReference type="STRING" id="1229521.D791_00832"/>
<dbReference type="PIRSF" id="PIRSF028135">
    <property type="entry name" value="UCP028135_HipA-like"/>
    <property type="match status" value="1"/>
</dbReference>
<dbReference type="PATRIC" id="fig|1229521.3.peg.843"/>
<comment type="similarity">
    <text evidence="1">Belongs to the HipA Ser/Thr kinase family.</text>
</comment>
<keyword evidence="2" id="KW-0808">Transferase</keyword>
<feature type="domain" description="HipA-like C-terminal" evidence="4">
    <location>
        <begin position="166"/>
        <end position="403"/>
    </location>
</feature>